<protein>
    <submittedName>
        <fullName evidence="9">WD40 repeat-like protein</fullName>
    </submittedName>
</protein>
<dbReference type="Pfam" id="PF00400">
    <property type="entry name" value="WD40"/>
    <property type="match status" value="5"/>
</dbReference>
<evidence type="ECO:0000259" key="8">
    <source>
        <dbReference type="Pfam" id="PF04003"/>
    </source>
</evidence>
<evidence type="ECO:0000256" key="7">
    <source>
        <dbReference type="SAM" id="MobiDB-lite"/>
    </source>
</evidence>
<dbReference type="OrthoDB" id="3142434at2759"/>
<sequence length="928" mass="102847">MKFNYKLQRLCGAYYGNPSITTEMGSTNPKKDGSNILYTSNGNTLISATSNRIQLIDLLTHSVRTLPVESRSNIRSMCLNPTDTLLLVVDVQNYAMIINIIRGVILTRFKFKRSVYDCQFSPCGQYISVTHGRHLQIWFSPSATHKEFMPLILHRTYTGQSQDISSITWSADSSVIMATSKDCTVRIWSVNTIYQFNPITLSGHKTPIVNAYFVYRDLEETGTGTSTRSVIDSCYTISQDGALVTWKCSTSSSTDEDNDDTTTPKEDIDLPPSQDNDNDDGVQKIWKFQSRHYFNQTGSSLITSSYNESSKLLALGFSSGIFGIYEMPSVSNIHTLSVGSNQIISTCVLNTTGEWLALGCPKTQQLLVWEWRSETYILKQRGHSYGMKCFNYSPDGIIIASGGEDGKIKLWNTSSGFCYATLGGTAVGGSGAESSHTAPITAIEFSKSSVVLSASLDGTIKAHDLHRYRTFKTYTTPTPVQFLCLAIDPSGEIVVGGTMDPFHIYTWNIQTSRLLDVYTGHTGPISALKFQCNNGGILASSSWDGTVKLWDLYKNNVQTESLQHNSDIVCLTCSPNGKEICSGTIRGLLSFWDIESGKLKFELDGRRDIIGGRKHNDRMTASNNSSSHYFTSIAYSADGTCLLAGGNSKYVCIYEISQQILLKKFQVTFNRNLDGVLDELSSKNMTDFGPIDDHANDSEDETTYNAIRLPGAKRGDDGSRSTKVEVLTRQVAFSSTGREWSAISGEGLHVYSLDEDMLFDPISLTEAITPAAVEIKLLNKDYSMALRMSIHLNEYKLMKQVLEEIPYGSVPSVVKTISSEQLERLMNTIAKIMDTSPHVQYYLRWCLEILKTHGVHMDKHRSSFMRAFRSMHKIVQTKNDELKTICNQNKYTLDFIESHAQLAAATSAASLVSASTPPGSSTKAAEVN</sequence>
<feature type="repeat" description="WD" evidence="6">
    <location>
        <begin position="157"/>
        <end position="192"/>
    </location>
</feature>
<dbReference type="InterPro" id="IPR015943">
    <property type="entry name" value="WD40/YVTN_repeat-like_dom_sf"/>
</dbReference>
<feature type="repeat" description="WD" evidence="6">
    <location>
        <begin position="380"/>
        <end position="421"/>
    </location>
</feature>
<dbReference type="GO" id="GO:0032040">
    <property type="term" value="C:small-subunit processome"/>
    <property type="evidence" value="ECO:0007669"/>
    <property type="project" value="TreeGrafter"/>
</dbReference>
<dbReference type="InParanoid" id="A0A1E7EM56"/>
<organism evidence="9 10">
    <name type="scientific">Fragilariopsis cylindrus CCMP1102</name>
    <dbReference type="NCBI Taxonomy" id="635003"/>
    <lineage>
        <taxon>Eukaryota</taxon>
        <taxon>Sar</taxon>
        <taxon>Stramenopiles</taxon>
        <taxon>Ochrophyta</taxon>
        <taxon>Bacillariophyta</taxon>
        <taxon>Bacillariophyceae</taxon>
        <taxon>Bacillariophycidae</taxon>
        <taxon>Bacillariales</taxon>
        <taxon>Bacillariaceae</taxon>
        <taxon>Fragilariopsis</taxon>
    </lineage>
</organism>
<dbReference type="GO" id="GO:0034388">
    <property type="term" value="C:Pwp2p-containing subcomplex of 90S preribosome"/>
    <property type="evidence" value="ECO:0007669"/>
    <property type="project" value="TreeGrafter"/>
</dbReference>
<dbReference type="InterPro" id="IPR027145">
    <property type="entry name" value="PWP2"/>
</dbReference>
<dbReference type="Pfam" id="PF04003">
    <property type="entry name" value="Utp12"/>
    <property type="match status" value="1"/>
</dbReference>
<dbReference type="Proteomes" id="UP000095751">
    <property type="component" value="Unassembled WGS sequence"/>
</dbReference>
<dbReference type="FunCoup" id="A0A1E7EM56">
    <property type="interactions" value="189"/>
</dbReference>
<accession>A0A1E7EM56</accession>
<dbReference type="PROSITE" id="PS00678">
    <property type="entry name" value="WD_REPEATS_1"/>
    <property type="match status" value="2"/>
</dbReference>
<evidence type="ECO:0000256" key="1">
    <source>
        <dbReference type="ARBA" id="ARBA00004604"/>
    </source>
</evidence>
<dbReference type="Gene3D" id="2.130.10.10">
    <property type="entry name" value="YVTN repeat-like/Quinoprotein amine dehydrogenase"/>
    <property type="match status" value="4"/>
</dbReference>
<dbReference type="GO" id="GO:0000462">
    <property type="term" value="P:maturation of SSU-rRNA from tricistronic rRNA transcript (SSU-rRNA, 5.8S rRNA, LSU-rRNA)"/>
    <property type="evidence" value="ECO:0007669"/>
    <property type="project" value="TreeGrafter"/>
</dbReference>
<keyword evidence="4" id="KW-0677">Repeat</keyword>
<feature type="region of interest" description="Disordered" evidence="7">
    <location>
        <begin position="249"/>
        <end position="281"/>
    </location>
</feature>
<dbReference type="KEGG" id="fcy:FRACYDRAFT_213569"/>
<dbReference type="PANTHER" id="PTHR19858">
    <property type="entry name" value="WD40 REPEAT PROTEIN"/>
    <property type="match status" value="1"/>
</dbReference>
<dbReference type="InterPro" id="IPR020472">
    <property type="entry name" value="WD40_PAC1"/>
</dbReference>
<gene>
    <name evidence="9" type="ORF">FRACYDRAFT_213569</name>
</gene>
<keyword evidence="3 6" id="KW-0853">WD repeat</keyword>
<dbReference type="InterPro" id="IPR007148">
    <property type="entry name" value="SSU_processome_Utp12"/>
</dbReference>
<dbReference type="CDD" id="cd00200">
    <property type="entry name" value="WD40"/>
    <property type="match status" value="1"/>
</dbReference>
<comment type="subcellular location">
    <subcellularLocation>
        <location evidence="1">Nucleus</location>
        <location evidence="1">Nucleolus</location>
    </subcellularLocation>
</comment>
<keyword evidence="10" id="KW-1185">Reference proteome</keyword>
<evidence type="ECO:0000256" key="6">
    <source>
        <dbReference type="PROSITE-ProRule" id="PRU00221"/>
    </source>
</evidence>
<feature type="domain" description="Small-subunit processome Utp12" evidence="8">
    <location>
        <begin position="793"/>
        <end position="897"/>
    </location>
</feature>
<evidence type="ECO:0000313" key="10">
    <source>
        <dbReference type="Proteomes" id="UP000095751"/>
    </source>
</evidence>
<dbReference type="SUPFAM" id="SSF50998">
    <property type="entry name" value="Quinoprotein alcohol dehydrogenase-like"/>
    <property type="match status" value="2"/>
</dbReference>
<evidence type="ECO:0000256" key="4">
    <source>
        <dbReference type="ARBA" id="ARBA00022737"/>
    </source>
</evidence>
<evidence type="ECO:0000256" key="5">
    <source>
        <dbReference type="ARBA" id="ARBA00023242"/>
    </source>
</evidence>
<dbReference type="GO" id="GO:0000028">
    <property type="term" value="P:ribosomal small subunit assembly"/>
    <property type="evidence" value="ECO:0007669"/>
    <property type="project" value="TreeGrafter"/>
</dbReference>
<evidence type="ECO:0000256" key="2">
    <source>
        <dbReference type="ARBA" id="ARBA00010226"/>
    </source>
</evidence>
<feature type="repeat" description="WD" evidence="6">
    <location>
        <begin position="518"/>
        <end position="560"/>
    </location>
</feature>
<name>A0A1E7EM56_9STRA</name>
<keyword evidence="5" id="KW-0539">Nucleus</keyword>
<dbReference type="PRINTS" id="PR00320">
    <property type="entry name" value="GPROTEINBRPT"/>
</dbReference>
<dbReference type="SMART" id="SM00320">
    <property type="entry name" value="WD40"/>
    <property type="match status" value="9"/>
</dbReference>
<dbReference type="EMBL" id="KV784394">
    <property type="protein sequence ID" value="OEU06981.1"/>
    <property type="molecule type" value="Genomic_DNA"/>
</dbReference>
<reference evidence="9 10" key="1">
    <citation type="submission" date="2016-09" db="EMBL/GenBank/DDBJ databases">
        <title>Extensive genetic diversity and differential bi-allelic expression allows diatom success in the polar Southern Ocean.</title>
        <authorList>
            <consortium name="DOE Joint Genome Institute"/>
            <person name="Mock T."/>
            <person name="Otillar R.P."/>
            <person name="Strauss J."/>
            <person name="Dupont C."/>
            <person name="Frickenhaus S."/>
            <person name="Maumus F."/>
            <person name="Mcmullan M."/>
            <person name="Sanges R."/>
            <person name="Schmutz J."/>
            <person name="Toseland A."/>
            <person name="Valas R."/>
            <person name="Veluchamy A."/>
            <person name="Ward B.J."/>
            <person name="Allen A."/>
            <person name="Barry K."/>
            <person name="Falciatore A."/>
            <person name="Ferrante M."/>
            <person name="Fortunato A.E."/>
            <person name="Gloeckner G."/>
            <person name="Gruber A."/>
            <person name="Hipkin R."/>
            <person name="Janech M."/>
            <person name="Kroth P."/>
            <person name="Leese F."/>
            <person name="Lindquist E."/>
            <person name="Lyon B.R."/>
            <person name="Martin J."/>
            <person name="Mayer C."/>
            <person name="Parker M."/>
            <person name="Quesneville H."/>
            <person name="Raymond J."/>
            <person name="Uhlig C."/>
            <person name="Valentin K.U."/>
            <person name="Worden A.Z."/>
            <person name="Armbrust E.V."/>
            <person name="Bowler C."/>
            <person name="Green B."/>
            <person name="Moulton V."/>
            <person name="Van Oosterhout C."/>
            <person name="Grigoriev I."/>
        </authorList>
    </citation>
    <scope>NUCLEOTIDE SEQUENCE [LARGE SCALE GENOMIC DNA]</scope>
    <source>
        <strain evidence="9 10">CCMP1102</strain>
    </source>
</reference>
<dbReference type="AlphaFoldDB" id="A0A1E7EM56"/>
<dbReference type="PROSITE" id="PS50294">
    <property type="entry name" value="WD_REPEATS_REGION"/>
    <property type="match status" value="3"/>
</dbReference>
<comment type="similarity">
    <text evidence="2">Belongs to the WD repeat PWP2 family.</text>
</comment>
<dbReference type="PROSITE" id="PS50082">
    <property type="entry name" value="WD_REPEATS_2"/>
    <property type="match status" value="4"/>
</dbReference>
<evidence type="ECO:0000313" key="9">
    <source>
        <dbReference type="EMBL" id="OEU06981.1"/>
    </source>
</evidence>
<dbReference type="InterPro" id="IPR001680">
    <property type="entry name" value="WD40_rpt"/>
</dbReference>
<proteinExistence type="inferred from homology"/>
<feature type="repeat" description="WD" evidence="6">
    <location>
        <begin position="561"/>
        <end position="602"/>
    </location>
</feature>
<evidence type="ECO:0000256" key="3">
    <source>
        <dbReference type="ARBA" id="ARBA00022574"/>
    </source>
</evidence>
<dbReference type="PANTHER" id="PTHR19858:SF0">
    <property type="entry name" value="PERIODIC TRYPTOPHAN PROTEIN 2 HOMOLOG"/>
    <property type="match status" value="1"/>
</dbReference>
<dbReference type="InterPro" id="IPR019775">
    <property type="entry name" value="WD40_repeat_CS"/>
</dbReference>
<dbReference type="InterPro" id="IPR011047">
    <property type="entry name" value="Quinoprotein_ADH-like_sf"/>
</dbReference>